<accession>A0A2Z7CI96</accession>
<proteinExistence type="predicted"/>
<feature type="region of interest" description="Disordered" evidence="1">
    <location>
        <begin position="38"/>
        <end position="74"/>
    </location>
</feature>
<evidence type="ECO:0000313" key="3">
    <source>
        <dbReference type="Proteomes" id="UP000250235"/>
    </source>
</evidence>
<feature type="compositionally biased region" description="Polar residues" evidence="1">
    <location>
        <begin position="59"/>
        <end position="74"/>
    </location>
</feature>
<evidence type="ECO:0000256" key="1">
    <source>
        <dbReference type="SAM" id="MobiDB-lite"/>
    </source>
</evidence>
<gene>
    <name evidence="2" type="ORF">F511_10833</name>
</gene>
<reference evidence="2 3" key="1">
    <citation type="journal article" date="2015" name="Proc. Natl. Acad. Sci. U.S.A.">
        <title>The resurrection genome of Boea hygrometrica: A blueprint for survival of dehydration.</title>
        <authorList>
            <person name="Xiao L."/>
            <person name="Yang G."/>
            <person name="Zhang L."/>
            <person name="Yang X."/>
            <person name="Zhao S."/>
            <person name="Ji Z."/>
            <person name="Zhou Q."/>
            <person name="Hu M."/>
            <person name="Wang Y."/>
            <person name="Chen M."/>
            <person name="Xu Y."/>
            <person name="Jin H."/>
            <person name="Xiao X."/>
            <person name="Hu G."/>
            <person name="Bao F."/>
            <person name="Hu Y."/>
            <person name="Wan P."/>
            <person name="Li L."/>
            <person name="Deng X."/>
            <person name="Kuang T."/>
            <person name="Xiang C."/>
            <person name="Zhu J.K."/>
            <person name="Oliver M.J."/>
            <person name="He Y."/>
        </authorList>
    </citation>
    <scope>NUCLEOTIDE SEQUENCE [LARGE SCALE GENOMIC DNA]</scope>
    <source>
        <strain evidence="3">cv. XS01</strain>
    </source>
</reference>
<dbReference type="Proteomes" id="UP000250235">
    <property type="component" value="Unassembled WGS sequence"/>
</dbReference>
<evidence type="ECO:0000313" key="2">
    <source>
        <dbReference type="EMBL" id="KZV46668.1"/>
    </source>
</evidence>
<feature type="compositionally biased region" description="Polar residues" evidence="1">
    <location>
        <begin position="10"/>
        <end position="25"/>
    </location>
</feature>
<dbReference type="EMBL" id="KQ995425">
    <property type="protein sequence ID" value="KZV46668.1"/>
    <property type="molecule type" value="Genomic_DNA"/>
</dbReference>
<feature type="region of interest" description="Disordered" evidence="1">
    <location>
        <begin position="1"/>
        <end position="25"/>
    </location>
</feature>
<organism evidence="2 3">
    <name type="scientific">Dorcoceras hygrometricum</name>
    <dbReference type="NCBI Taxonomy" id="472368"/>
    <lineage>
        <taxon>Eukaryota</taxon>
        <taxon>Viridiplantae</taxon>
        <taxon>Streptophyta</taxon>
        <taxon>Embryophyta</taxon>
        <taxon>Tracheophyta</taxon>
        <taxon>Spermatophyta</taxon>
        <taxon>Magnoliopsida</taxon>
        <taxon>eudicotyledons</taxon>
        <taxon>Gunneridae</taxon>
        <taxon>Pentapetalae</taxon>
        <taxon>asterids</taxon>
        <taxon>lamiids</taxon>
        <taxon>Lamiales</taxon>
        <taxon>Gesneriaceae</taxon>
        <taxon>Didymocarpoideae</taxon>
        <taxon>Trichosporeae</taxon>
        <taxon>Loxocarpinae</taxon>
        <taxon>Dorcoceras</taxon>
    </lineage>
</organism>
<dbReference type="AlphaFoldDB" id="A0A2Z7CI96"/>
<sequence>MVNPAAGKTSCRNGQPSCRNGQPSCRKNQLQEWSTQLQEKPAAGMVKPAAGIVKPDAGRSNQTQESQTSCWTVNPALTNENSDLAREFQQFLHEYISDSRFVTAKLED</sequence>
<keyword evidence="3" id="KW-1185">Reference proteome</keyword>
<protein>
    <submittedName>
        <fullName evidence="2">Uncharacterized protein</fullName>
    </submittedName>
</protein>
<name>A0A2Z7CI96_9LAMI</name>